<sequence length="302" mass="33686">MQFMKNAKELARNPLGIIALFISLIYGFASLLLNSSADKLTEVERWPLIAFIVIFPLLVLGVFYRLVTRHHGKLYAPGDYHKDRSFMRTLSPAEQEERLTAEVQDSLGGEPGIEMPPAKASSAQPPVDDADVAQLLHDDSDDTPMASPAGGAVTSHEMSREKMTREHRHELRALKTALVGQIVRESGAEPSGEVRHDVQVGDTRACFDAVFAGKASTTTFVDVRVLKHHARAERILDSILYEALIAQRALEDDFRLVVVVVIYGDADLRERLQSRWQPRVSHCPADVELRVLRRDDVRCEAA</sequence>
<dbReference type="EMBL" id="JBAKAP010000003">
    <property type="protein sequence ID" value="MEL0615985.1"/>
    <property type="molecule type" value="Genomic_DNA"/>
</dbReference>
<organism evidence="3 4">
    <name type="scientific">Cobetia marina</name>
    <name type="common">Deleya marina</name>
    <dbReference type="NCBI Taxonomy" id="28258"/>
    <lineage>
        <taxon>Bacteria</taxon>
        <taxon>Pseudomonadati</taxon>
        <taxon>Pseudomonadota</taxon>
        <taxon>Gammaproteobacteria</taxon>
        <taxon>Oceanospirillales</taxon>
        <taxon>Halomonadaceae</taxon>
        <taxon>Cobetia</taxon>
    </lineage>
</organism>
<dbReference type="RefSeq" id="WP_289863897.1">
    <property type="nucleotide sequence ID" value="NZ_JBAKAP010000003.1"/>
</dbReference>
<name>A0ABU9GBX3_COBMA</name>
<gene>
    <name evidence="3" type="ORF">V6243_04010</name>
</gene>
<accession>A0ABU9GBX3</accession>
<evidence type="ECO:0000313" key="4">
    <source>
        <dbReference type="Proteomes" id="UP001378242"/>
    </source>
</evidence>
<feature type="transmembrane region" description="Helical" evidence="2">
    <location>
        <begin position="12"/>
        <end position="33"/>
    </location>
</feature>
<feature type="transmembrane region" description="Helical" evidence="2">
    <location>
        <begin position="45"/>
        <end position="67"/>
    </location>
</feature>
<feature type="region of interest" description="Disordered" evidence="1">
    <location>
        <begin position="106"/>
        <end position="159"/>
    </location>
</feature>
<evidence type="ECO:0000256" key="1">
    <source>
        <dbReference type="SAM" id="MobiDB-lite"/>
    </source>
</evidence>
<proteinExistence type="predicted"/>
<protein>
    <submittedName>
        <fullName evidence="3">Uncharacterized protein</fullName>
    </submittedName>
</protein>
<keyword evidence="4" id="KW-1185">Reference proteome</keyword>
<reference evidence="3 4" key="1">
    <citation type="submission" date="2024-02" db="EMBL/GenBank/DDBJ databases">
        <title>Bacteria isolated from the canopy kelp, Nereocystis luetkeana.</title>
        <authorList>
            <person name="Pfister C.A."/>
            <person name="Younker I.T."/>
            <person name="Light S.H."/>
        </authorList>
    </citation>
    <scope>NUCLEOTIDE SEQUENCE [LARGE SCALE GENOMIC DNA]</scope>
    <source>
        <strain evidence="3 4">TI.5.07</strain>
    </source>
</reference>
<evidence type="ECO:0000313" key="3">
    <source>
        <dbReference type="EMBL" id="MEL0615985.1"/>
    </source>
</evidence>
<evidence type="ECO:0000256" key="2">
    <source>
        <dbReference type="SAM" id="Phobius"/>
    </source>
</evidence>
<keyword evidence="2" id="KW-0812">Transmembrane</keyword>
<keyword evidence="2" id="KW-0472">Membrane</keyword>
<dbReference type="Proteomes" id="UP001378242">
    <property type="component" value="Unassembled WGS sequence"/>
</dbReference>
<comment type="caution">
    <text evidence="3">The sequence shown here is derived from an EMBL/GenBank/DDBJ whole genome shotgun (WGS) entry which is preliminary data.</text>
</comment>
<keyword evidence="2" id="KW-1133">Transmembrane helix</keyword>